<sequence>MDSQDRTRVQDTPRSATGREWEVFVREDADGPLKHVGSVTAGDADGAHDRASDLFGWATRDVWLCPADETRRYTAHTLGEPADAGGESA</sequence>
<dbReference type="EMBL" id="LN831302">
    <property type="protein sequence ID" value="CQH58151.1"/>
    <property type="molecule type" value="Genomic_DNA"/>
</dbReference>
<dbReference type="Pfam" id="PF06243">
    <property type="entry name" value="PaaB"/>
    <property type="match status" value="1"/>
</dbReference>
<gene>
    <name evidence="1" type="ORF">HHUB_2685</name>
</gene>
<dbReference type="NCBIfam" id="TIGR04031">
    <property type="entry name" value="Htur_1727_fam"/>
    <property type="match status" value="1"/>
</dbReference>
<dbReference type="AlphaFoldDB" id="A0A0U5H3A6"/>
<dbReference type="OrthoDB" id="168567at2157"/>
<dbReference type="InterPro" id="IPR038693">
    <property type="entry name" value="PaaB_sf"/>
</dbReference>
<dbReference type="RefSeq" id="WP_059057111.1">
    <property type="nucleotide sequence ID" value="NZ_CEML01000001.1"/>
</dbReference>
<dbReference type="InterPro" id="IPR009359">
    <property type="entry name" value="PaaB"/>
</dbReference>
<protein>
    <submittedName>
        <fullName evidence="1">TIGR04031 family protein</fullName>
    </submittedName>
</protein>
<dbReference type="InterPro" id="IPR023976">
    <property type="entry name" value="CHP04031_Htur1727"/>
</dbReference>
<organism evidence="1 2">
    <name type="scientific">Halobacterium hubeiense</name>
    <dbReference type="NCBI Taxonomy" id="1407499"/>
    <lineage>
        <taxon>Archaea</taxon>
        <taxon>Methanobacteriati</taxon>
        <taxon>Methanobacteriota</taxon>
        <taxon>Stenosarchaea group</taxon>
        <taxon>Halobacteria</taxon>
        <taxon>Halobacteriales</taxon>
        <taxon>Halobacteriaceae</taxon>
        <taxon>Halobacterium</taxon>
    </lineage>
</organism>
<evidence type="ECO:0000313" key="2">
    <source>
        <dbReference type="Proteomes" id="UP000066737"/>
    </source>
</evidence>
<evidence type="ECO:0000313" key="1">
    <source>
        <dbReference type="EMBL" id="CQH58151.1"/>
    </source>
</evidence>
<dbReference type="Gene3D" id="3.10.20.520">
    <property type="entry name" value="Phenylacetic acid degradation B"/>
    <property type="match status" value="1"/>
</dbReference>
<dbReference type="KEGG" id="hhb:Hhub_2685"/>
<reference evidence="2" key="1">
    <citation type="journal article" date="2016" name="Environ. Microbiol.">
        <title>The complete genome of a viable archaeum isolated from 123-million-year-old rock salt.</title>
        <authorList>
            <person name="Jaakkola S.T."/>
            <person name="Pfeiffer F."/>
            <person name="Ravantti J.J."/>
            <person name="Guo Q."/>
            <person name="Liu Y."/>
            <person name="Chen X."/>
            <person name="Ma H."/>
            <person name="Yang C."/>
            <person name="Oksanen H.M."/>
            <person name="Bamford D.H."/>
        </authorList>
    </citation>
    <scope>NUCLEOTIDE SEQUENCE</scope>
    <source>
        <strain evidence="2">JI20-1</strain>
    </source>
</reference>
<dbReference type="GeneID" id="26659318"/>
<dbReference type="STRING" id="1407499.HHUB_2685"/>
<accession>A0A0U5H3A6</accession>
<keyword evidence="2" id="KW-1185">Reference proteome</keyword>
<proteinExistence type="predicted"/>
<dbReference type="Proteomes" id="UP000066737">
    <property type="component" value="Chromosome I"/>
</dbReference>
<name>A0A0U5H3A6_9EURY</name>